<name>A0ABP0XNT0_9BRYO</name>
<keyword evidence="10" id="KW-1185">Reference proteome</keyword>
<evidence type="ECO:0000256" key="4">
    <source>
        <dbReference type="ARBA" id="ARBA00022679"/>
    </source>
</evidence>
<sequence>MTRETEKVWAKELGCQAAIKFHSTACSDIRVNKVYVLLLLALGFCFLIAQTYPLIQVLETSKIWCTGSSGSSSLQATAVAGAATTASDNTNPNPLSVSFLHERINSSTIDLSHGEVRVFKPHGMAAHLFIEMGTYRGGPRSFSIVGLASKPIDIFHHPPYACEWISRGGGGGGGGGSSEAAAPVVVKGEVHKILPDWNYGRLYTVVVLTCKFKEDVGTDKSGGDLVLYASYGDKYREPERIVVFTEVKDEYNATLFNPPFPYDYVYCGSSIYGDVSPQRMREWMAYHANFFGNRSHFFFHDSGGFHDDVRRVLEPWIKQGRVTIQNIQQQEIYDGYYHNQFLVVNDCLFRSRFLANWTFFFDVDEYMYVNPATTLSAVLEQDKNITQITIEQVPISSEICIRDNSTNDYSRKWIFEKLVYRKVLKRGIRYDRKYAVQARHVEATGVHMSMNMLKGKNLYVKGDQIRYYHYHGTLDKRSEVCKHFVDPRNKTEVVTVQHENHRIDETMFEIVAPTKQYELETIGNLPTII</sequence>
<evidence type="ECO:0000256" key="5">
    <source>
        <dbReference type="ARBA" id="ARBA00022692"/>
    </source>
</evidence>
<keyword evidence="5 8" id="KW-0812">Transmembrane</keyword>
<dbReference type="PANTHER" id="PTHR21461">
    <property type="entry name" value="GLYCOSYLTRANSFERASE FAMILY 92 PROTEIN"/>
    <property type="match status" value="1"/>
</dbReference>
<dbReference type="EMBL" id="OZ020104">
    <property type="protein sequence ID" value="CAK9279295.1"/>
    <property type="molecule type" value="Genomic_DNA"/>
</dbReference>
<proteinExistence type="inferred from homology"/>
<keyword evidence="4 8" id="KW-0808">Transferase</keyword>
<reference evidence="9" key="1">
    <citation type="submission" date="2024-02" db="EMBL/GenBank/DDBJ databases">
        <authorList>
            <consortium name="ELIXIR-Norway"/>
            <consortium name="Elixir Norway"/>
        </authorList>
    </citation>
    <scope>NUCLEOTIDE SEQUENCE</scope>
</reference>
<evidence type="ECO:0000256" key="3">
    <source>
        <dbReference type="ARBA" id="ARBA00022676"/>
    </source>
</evidence>
<accession>A0ABP0XNT0</accession>
<dbReference type="Pfam" id="PF01697">
    <property type="entry name" value="Glyco_transf_92"/>
    <property type="match status" value="1"/>
</dbReference>
<evidence type="ECO:0000256" key="1">
    <source>
        <dbReference type="ARBA" id="ARBA00004167"/>
    </source>
</evidence>
<evidence type="ECO:0000256" key="6">
    <source>
        <dbReference type="ARBA" id="ARBA00022989"/>
    </source>
</evidence>
<keyword evidence="7 8" id="KW-0472">Membrane</keyword>
<dbReference type="EC" id="2.4.1.-" evidence="8"/>
<evidence type="ECO:0000256" key="2">
    <source>
        <dbReference type="ARBA" id="ARBA00007647"/>
    </source>
</evidence>
<feature type="transmembrane region" description="Helical" evidence="8">
    <location>
        <begin position="34"/>
        <end position="55"/>
    </location>
</feature>
<dbReference type="Proteomes" id="UP001497444">
    <property type="component" value="Chromosome 9"/>
</dbReference>
<gene>
    <name evidence="9" type="ORF">CSSPJE1EN1_LOCUS24773</name>
</gene>
<keyword evidence="3 8" id="KW-0328">Glycosyltransferase</keyword>
<evidence type="ECO:0000256" key="8">
    <source>
        <dbReference type="RuleBase" id="RU366017"/>
    </source>
</evidence>
<evidence type="ECO:0000313" key="9">
    <source>
        <dbReference type="EMBL" id="CAK9279295.1"/>
    </source>
</evidence>
<dbReference type="InterPro" id="IPR008166">
    <property type="entry name" value="Glyco_transf_92"/>
</dbReference>
<evidence type="ECO:0000256" key="7">
    <source>
        <dbReference type="ARBA" id="ARBA00023136"/>
    </source>
</evidence>
<comment type="subcellular location">
    <subcellularLocation>
        <location evidence="1">Membrane</location>
        <topology evidence="1">Single-pass membrane protein</topology>
    </subcellularLocation>
</comment>
<comment type="similarity">
    <text evidence="2 8">Belongs to the glycosyltransferase 92 family.</text>
</comment>
<keyword evidence="6 8" id="KW-1133">Transmembrane helix</keyword>
<organism evidence="9 10">
    <name type="scientific">Sphagnum jensenii</name>
    <dbReference type="NCBI Taxonomy" id="128206"/>
    <lineage>
        <taxon>Eukaryota</taxon>
        <taxon>Viridiplantae</taxon>
        <taxon>Streptophyta</taxon>
        <taxon>Embryophyta</taxon>
        <taxon>Bryophyta</taxon>
        <taxon>Sphagnophytina</taxon>
        <taxon>Sphagnopsida</taxon>
        <taxon>Sphagnales</taxon>
        <taxon>Sphagnaceae</taxon>
        <taxon>Sphagnum</taxon>
    </lineage>
</organism>
<dbReference type="PANTHER" id="PTHR21461:SF12">
    <property type="entry name" value="GALACTAN BETA-1,4-GALACTOSYLTRANSFERASE GALS2"/>
    <property type="match status" value="1"/>
</dbReference>
<evidence type="ECO:0000313" key="10">
    <source>
        <dbReference type="Proteomes" id="UP001497444"/>
    </source>
</evidence>
<protein>
    <recommendedName>
        <fullName evidence="8">Glycosyltransferase family 92 protein</fullName>
        <ecNumber evidence="8">2.4.1.-</ecNumber>
    </recommendedName>
</protein>